<dbReference type="EMBL" id="LN733372">
    <property type="protein sequence ID" value="CEP16806.1"/>
    <property type="molecule type" value="Genomic_DNA"/>
</dbReference>
<gene>
    <name evidence="2" type="primary">PARPA_11085.1 scaffold 42800</name>
</gene>
<sequence length="175" mass="19533">MPLNQDSRAPESKQVALDAHSSSALYNRNHSKDGARCKAHGNSLLEVQESNYEASQAWSSAASTSSAKDSEINDTQGSSNANNKRNARRQRRKTQITIKAALPLRYESKKKLRTNTTPKQPMVKTVNIQEARAVYTMPPAVHDNKETPFHTKSLAGKRKRDLNDEGKNEEEEVKS</sequence>
<dbReference type="Proteomes" id="UP000054107">
    <property type="component" value="Unassembled WGS sequence"/>
</dbReference>
<reference evidence="2 3" key="1">
    <citation type="submission" date="2014-09" db="EMBL/GenBank/DDBJ databases">
        <authorList>
            <person name="Ellenberger Sabrina"/>
        </authorList>
    </citation>
    <scope>NUCLEOTIDE SEQUENCE [LARGE SCALE GENOMIC DNA]</scope>
    <source>
        <strain evidence="2 3">CBS 412.66</strain>
    </source>
</reference>
<keyword evidence="3" id="KW-1185">Reference proteome</keyword>
<feature type="region of interest" description="Disordered" evidence="1">
    <location>
        <begin position="51"/>
        <end position="99"/>
    </location>
</feature>
<feature type="compositionally biased region" description="Basic residues" evidence="1">
    <location>
        <begin position="85"/>
        <end position="94"/>
    </location>
</feature>
<accession>A0A0B7NE74</accession>
<feature type="compositionally biased region" description="Low complexity" evidence="1">
    <location>
        <begin position="54"/>
        <end position="67"/>
    </location>
</feature>
<feature type="region of interest" description="Disordered" evidence="1">
    <location>
        <begin position="1"/>
        <end position="37"/>
    </location>
</feature>
<evidence type="ECO:0000313" key="2">
    <source>
        <dbReference type="EMBL" id="CEP16806.1"/>
    </source>
</evidence>
<proteinExistence type="predicted"/>
<dbReference type="AlphaFoldDB" id="A0A0B7NE74"/>
<name>A0A0B7NE74_9FUNG</name>
<protein>
    <submittedName>
        <fullName evidence="2">Uncharacterized protein</fullName>
    </submittedName>
</protein>
<feature type="region of interest" description="Disordered" evidence="1">
    <location>
        <begin position="138"/>
        <end position="175"/>
    </location>
</feature>
<organism evidence="2 3">
    <name type="scientific">Parasitella parasitica</name>
    <dbReference type="NCBI Taxonomy" id="35722"/>
    <lineage>
        <taxon>Eukaryota</taxon>
        <taxon>Fungi</taxon>
        <taxon>Fungi incertae sedis</taxon>
        <taxon>Mucoromycota</taxon>
        <taxon>Mucoromycotina</taxon>
        <taxon>Mucoromycetes</taxon>
        <taxon>Mucorales</taxon>
        <taxon>Mucorineae</taxon>
        <taxon>Mucoraceae</taxon>
        <taxon>Parasitella</taxon>
    </lineage>
</organism>
<evidence type="ECO:0000313" key="3">
    <source>
        <dbReference type="Proteomes" id="UP000054107"/>
    </source>
</evidence>
<evidence type="ECO:0000256" key="1">
    <source>
        <dbReference type="SAM" id="MobiDB-lite"/>
    </source>
</evidence>